<dbReference type="InterPro" id="IPR015919">
    <property type="entry name" value="Cadherin-like_sf"/>
</dbReference>
<protein>
    <submittedName>
        <fullName evidence="3">Ig domain-containing protein</fullName>
    </submittedName>
</protein>
<dbReference type="CDD" id="cd14953">
    <property type="entry name" value="NHL_like_1"/>
    <property type="match status" value="1"/>
</dbReference>
<feature type="domain" description="Secretion system C-terminal sorting" evidence="2">
    <location>
        <begin position="1932"/>
        <end position="1998"/>
    </location>
</feature>
<keyword evidence="4" id="KW-1185">Reference proteome</keyword>
<dbReference type="SUPFAM" id="SSF101898">
    <property type="entry name" value="NHL repeat"/>
    <property type="match status" value="2"/>
</dbReference>
<sequence>MIGRKGYGQAPSISYTTPQSLTLNVALSTAIAPTNSGGAVPAAVYGTVSTFAGSGAAGRTNATGTAASFSSPRGVDISATGNLYIADQVNNEIRRITPTGAVTLFAGSATGAAGSTNGNGSGALFNGPYGITEDGASLYVADYGNNQIRKINAAGDVTLFAGNSGGTSGTTNNATGTSALFNGPVEFAYSQSANAIYMSDFLNNQIRKISLTSPYAVTLFAGNAAGTAGSTNGTGNGASFNGPNGMAVDNSGNLYVADQNNNLIRKITPAGVVTTLAGNTTGGSADGTGTAASFLTPRGLTVDISNNVYINDSGNNTVRFITPAGVVTTIAGVAGTTGSANGVGTAASFNAARGLNFDPTSGNIFLADYGNNLIRKIITTGYSISPALPTGLIFNATNGQITGTPTALSPATDYTITAFNQNGSSATTLNLAVVNPPVFSYTNPQIYTSNVAISNLTPTNSGGTIISASTSPALPAGLSISTTGVISGTPTVVSIPTTYTVTASSSTGSSTANVNLTINPKAPVITYTTPQTFITNVAVSPVVSPSNTGGPVGTFGPATSILNVPSNNNTNSNGITVRTTTGEIYVTSENNKACYVYNSSGTLTFTQNTAAGISYTRPAGVIVDAAGTTYVADRGINGSTGTGKIFKTTTGGTKTQITGFDEPTALAFDPTGNFIYVVDRNSTIANGGKIYKIATTATSAGTAYISNLNAPWGVAVNTAGDMYISVPGAFPNNSVNSILKVPAGSTVPSTFVAANTSFNSPRNMVVDASGNIYEADAGSSSINIISPSGVVNRIATTGDSPPAIAMDASGNLYYSDYNFGGVKRILAGGYAITPTLPAGLSFSTSTGVISGTPTVVSAATNYTASGNNITGNSSTTINIAVLAASLTDANASANGITQGTLRPGQTSVVLFGFGITSGSANTYNSFTINTTYSSQNPSFYFTGYKLYKNTAANTFTGAVQVSGAQFSYNYLSSAIASLSITNISEVITTGSTPTYYFIVADINYNFNTLAQAAGTMQFSFATSQTNALTTSTTNISPNVNITGTTFTIAPPTLTSTDNNFTANGITSGSLSYGQTNIVLFSFKMVVDGVFTINQFDIPSNISVNPYFQNGQIYRSTTQYFSDAQPITATVAFNGTNTAVTGMTENFNSYTGSSTFYYFLLGNLTNTNAGTGPLNFSLSTATNAFTEANPYKQYASSGNITGVSFTVLTTYKWVGTNSADFNAANNYLTLNNNTITTAPNAASPAANIYIPNANTRLPILSASLTVGALTFDGNATPVLALNSKTLTLSNSLTTTANTVATINGGAVALTNAALTSNLGAGSILNMTGSAALTNAGIFTMASTSALNVTSGTVANSGTFILKSDASGSATIGPVPSATTFSGNYQVQRYVTGSSSAAPAYNTTRGNYTYRNYRIMSSPVSTGTNATFPVSSLTYVPLSAIVTGLTSCTGCTNTPTATGNPTLYLYREDFAGTSTSFTSSNFRPITAIGAPVLNVTGTPSTAYLYAGMGYLFYFRGDRINNTTAKIVSPYVAPENVVFSNTGTLNQGDIKLINWTNNSVTLTRSALSAVASYGLQLAGNPYASSIDWDNSAGYTTTGTISTSIYQFNPKTNQYDTYVRGTAGGNGTGGSNEGIITSGQAFFIRVTTAPATFTFKEAAKTTTQLTAATNLLLSSASTTESDKGGFMRIRLAIDSTNHDNVILSFKKGASEKYIEEEDGIDLGGSGAFESLSAYSKDDVALAVSTMPLPSTNAQIVPLSVNGNVTGIYQLQLNDIQGIPSLYDVWLMDKLKNDSLDLRAHSTYNFNLDRTNAATFGKNRFQIIIRKNQNKILRMLDFTANKILSGAKIAWTTENEFDYTKFVVERSIDNGKTFEVLGDVKSNNLGNYYFLDNSPIIGLNQYRLKEEDFDGTVTYSKIATLMYSNTSGNVINNMLSVYPNPTADIINVAINAPLTITPSYTIKITDGVGRVVKTATSTQLTWRDNIAGLKPGTYFVQLINNLTKEIVGNNKFIKL</sequence>
<dbReference type="InterPro" id="IPR013783">
    <property type="entry name" value="Ig-like_fold"/>
</dbReference>
<evidence type="ECO:0000259" key="2">
    <source>
        <dbReference type="Pfam" id="PF18962"/>
    </source>
</evidence>
<keyword evidence="1" id="KW-0677">Repeat</keyword>
<dbReference type="SUPFAM" id="SSF63829">
    <property type="entry name" value="Calcium-dependent phosphotriesterase"/>
    <property type="match status" value="1"/>
</dbReference>
<dbReference type="InterPro" id="IPR001258">
    <property type="entry name" value="NHL_repeat"/>
</dbReference>
<dbReference type="Proteomes" id="UP000619078">
    <property type="component" value="Unassembled WGS sequence"/>
</dbReference>
<dbReference type="SUPFAM" id="SSF49313">
    <property type="entry name" value="Cadherin-like"/>
    <property type="match status" value="1"/>
</dbReference>
<name>A0A926NQ89_9SPHI</name>
<evidence type="ECO:0000256" key="1">
    <source>
        <dbReference type="ARBA" id="ARBA00022737"/>
    </source>
</evidence>
<dbReference type="PANTHER" id="PTHR13833:SF71">
    <property type="entry name" value="NHL DOMAIN-CONTAINING PROTEIN"/>
    <property type="match status" value="1"/>
</dbReference>
<dbReference type="Pfam" id="PF05345">
    <property type="entry name" value="He_PIG"/>
    <property type="match status" value="3"/>
</dbReference>
<dbReference type="InterPro" id="IPR026444">
    <property type="entry name" value="Secre_tail"/>
</dbReference>
<dbReference type="Pfam" id="PF18962">
    <property type="entry name" value="Por_Secre_tail"/>
    <property type="match status" value="1"/>
</dbReference>
<dbReference type="EMBL" id="JACWMX010000003">
    <property type="protein sequence ID" value="MBD1393062.1"/>
    <property type="molecule type" value="Genomic_DNA"/>
</dbReference>
<accession>A0A926NQ89</accession>
<gene>
    <name evidence="3" type="ORF">IDJ76_08130</name>
</gene>
<dbReference type="GO" id="GO:0005509">
    <property type="term" value="F:calcium ion binding"/>
    <property type="evidence" value="ECO:0007669"/>
    <property type="project" value="InterPro"/>
</dbReference>
<organism evidence="3 4">
    <name type="scientific">Mucilaginibacter glaciei</name>
    <dbReference type="NCBI Taxonomy" id="2772109"/>
    <lineage>
        <taxon>Bacteria</taxon>
        <taxon>Pseudomonadati</taxon>
        <taxon>Bacteroidota</taxon>
        <taxon>Sphingobacteriia</taxon>
        <taxon>Sphingobacteriales</taxon>
        <taxon>Sphingobacteriaceae</taxon>
        <taxon>Mucilaginibacter</taxon>
    </lineage>
</organism>
<dbReference type="InterPro" id="IPR011042">
    <property type="entry name" value="6-blade_b-propeller_TolB-like"/>
</dbReference>
<reference evidence="3" key="1">
    <citation type="submission" date="2020-09" db="EMBL/GenBank/DDBJ databases">
        <title>Novel species of Mucilaginibacter isolated from a glacier on the Tibetan Plateau.</title>
        <authorList>
            <person name="Liu Q."/>
            <person name="Xin Y.-H."/>
        </authorList>
    </citation>
    <scope>NUCLEOTIDE SEQUENCE</scope>
    <source>
        <strain evidence="3">ZB1P21</strain>
    </source>
</reference>
<dbReference type="Gene3D" id="2.60.40.10">
    <property type="entry name" value="Immunoglobulins"/>
    <property type="match status" value="3"/>
</dbReference>
<dbReference type="Gene3D" id="2.120.10.30">
    <property type="entry name" value="TolB, C-terminal domain"/>
    <property type="match status" value="4"/>
</dbReference>
<proteinExistence type="predicted"/>
<comment type="caution">
    <text evidence="3">The sequence shown here is derived from an EMBL/GenBank/DDBJ whole genome shotgun (WGS) entry which is preliminary data.</text>
</comment>
<dbReference type="RefSeq" id="WP_191162601.1">
    <property type="nucleotide sequence ID" value="NZ_JACWMX010000003.1"/>
</dbReference>
<dbReference type="GO" id="GO:0016020">
    <property type="term" value="C:membrane"/>
    <property type="evidence" value="ECO:0007669"/>
    <property type="project" value="InterPro"/>
</dbReference>
<dbReference type="Gene3D" id="2.40.10.500">
    <property type="match status" value="2"/>
</dbReference>
<evidence type="ECO:0000313" key="4">
    <source>
        <dbReference type="Proteomes" id="UP000619078"/>
    </source>
</evidence>
<dbReference type="Pfam" id="PF01436">
    <property type="entry name" value="NHL"/>
    <property type="match status" value="1"/>
</dbReference>
<evidence type="ECO:0000313" key="3">
    <source>
        <dbReference type="EMBL" id="MBD1393062.1"/>
    </source>
</evidence>
<dbReference type="PANTHER" id="PTHR13833">
    <property type="match status" value="1"/>
</dbReference>